<reference evidence="4" key="1">
    <citation type="submission" date="2021-12" db="EMBL/GenBank/DDBJ databases">
        <authorList>
            <person name="Criscuolo A."/>
        </authorList>
    </citation>
    <scope>NUCLEOTIDE SEQUENCE</scope>
    <source>
        <strain evidence="4">CIP111894</strain>
    </source>
</reference>
<dbReference type="SUPFAM" id="SSF51735">
    <property type="entry name" value="NAD(P)-binding Rossmann-fold domains"/>
    <property type="match status" value="1"/>
</dbReference>
<dbReference type="Proteomes" id="UP000838749">
    <property type="component" value="Unassembled WGS sequence"/>
</dbReference>
<evidence type="ECO:0000313" key="5">
    <source>
        <dbReference type="Proteomes" id="UP000838749"/>
    </source>
</evidence>
<dbReference type="PANTHER" id="PTHR43008:SF4">
    <property type="entry name" value="CHAIN DEHYDROGENASE, PUTATIVE (AFU_ORTHOLOGUE AFUA_4G08710)-RELATED"/>
    <property type="match status" value="1"/>
</dbReference>
<dbReference type="PROSITE" id="PS00061">
    <property type="entry name" value="ADH_SHORT"/>
    <property type="match status" value="1"/>
</dbReference>
<dbReference type="Pfam" id="PF13561">
    <property type="entry name" value="adh_short_C2"/>
    <property type="match status" value="1"/>
</dbReference>
<accession>A0ABM9BII4</accession>
<dbReference type="InterPro" id="IPR036291">
    <property type="entry name" value="NAD(P)-bd_dom_sf"/>
</dbReference>
<organism evidence="4 5">
    <name type="scientific">Paenibacillus pseudetheri</name>
    <dbReference type="NCBI Taxonomy" id="2897682"/>
    <lineage>
        <taxon>Bacteria</taxon>
        <taxon>Bacillati</taxon>
        <taxon>Bacillota</taxon>
        <taxon>Bacilli</taxon>
        <taxon>Bacillales</taxon>
        <taxon>Paenibacillaceae</taxon>
        <taxon>Paenibacillus</taxon>
    </lineage>
</organism>
<evidence type="ECO:0000256" key="2">
    <source>
        <dbReference type="ARBA" id="ARBA00023002"/>
    </source>
</evidence>
<dbReference type="Gene3D" id="3.40.50.720">
    <property type="entry name" value="NAD(P)-binding Rossmann-like Domain"/>
    <property type="match status" value="1"/>
</dbReference>
<keyword evidence="5" id="KW-1185">Reference proteome</keyword>
<feature type="domain" description="Ketoreductase" evidence="3">
    <location>
        <begin position="5"/>
        <end position="181"/>
    </location>
</feature>
<dbReference type="SMART" id="SM00822">
    <property type="entry name" value="PKS_KR"/>
    <property type="match status" value="1"/>
</dbReference>
<name>A0ABM9BII4_9BACL</name>
<evidence type="ECO:0000313" key="4">
    <source>
        <dbReference type="EMBL" id="CAH1058190.1"/>
    </source>
</evidence>
<gene>
    <name evidence="4" type="ORF">PAECIP111894_04363</name>
</gene>
<dbReference type="InterPro" id="IPR002347">
    <property type="entry name" value="SDR_fam"/>
</dbReference>
<protein>
    <recommendedName>
        <fullName evidence="3">Ketoreductase domain-containing protein</fullName>
    </recommendedName>
</protein>
<comment type="caution">
    <text evidence="4">The sequence shown here is derived from an EMBL/GenBank/DDBJ whole genome shotgun (WGS) entry which is preliminary data.</text>
</comment>
<sequence length="245" mass="27183">MSKRRTLIITGAAGGLGTALCMHFAHEYHLLALDRVPDQDLSNKLKDLITTGEVEYHCIDCTDERAVIRLRESIEHEDLYLSGMVLAAAIMPISSFEQTSLELWRHTLDVNLTSPFIMCQQFVSLLKESSSIVMVGSVLGTVAAYDLMAYSTSKAALQHLAQNLALELLPRGISVNCICPGFMNTPMYQTAVRNSSLNTNWYHLLEGIPQKVVVIQEVVQAIDYMIRQKGMTGQAMIIDGGYSIR</sequence>
<dbReference type="EMBL" id="CAKMAB010000030">
    <property type="protein sequence ID" value="CAH1058190.1"/>
    <property type="molecule type" value="Genomic_DNA"/>
</dbReference>
<evidence type="ECO:0000259" key="3">
    <source>
        <dbReference type="SMART" id="SM00822"/>
    </source>
</evidence>
<dbReference type="PRINTS" id="PR00081">
    <property type="entry name" value="GDHRDH"/>
</dbReference>
<keyword evidence="2" id="KW-0560">Oxidoreductase</keyword>
<proteinExistence type="inferred from homology"/>
<dbReference type="RefSeq" id="WP_234539659.1">
    <property type="nucleotide sequence ID" value="NZ_CAKMAB010000030.1"/>
</dbReference>
<evidence type="ECO:0000256" key="1">
    <source>
        <dbReference type="ARBA" id="ARBA00006484"/>
    </source>
</evidence>
<dbReference type="InterPro" id="IPR057326">
    <property type="entry name" value="KR_dom"/>
</dbReference>
<dbReference type="PANTHER" id="PTHR43008">
    <property type="entry name" value="BENZIL REDUCTASE"/>
    <property type="match status" value="1"/>
</dbReference>
<dbReference type="CDD" id="cd05233">
    <property type="entry name" value="SDR_c"/>
    <property type="match status" value="1"/>
</dbReference>
<comment type="similarity">
    <text evidence="1">Belongs to the short-chain dehydrogenases/reductases (SDR) family.</text>
</comment>
<dbReference type="InterPro" id="IPR020904">
    <property type="entry name" value="Sc_DH/Rdtase_CS"/>
</dbReference>